<dbReference type="Gene3D" id="1.20.1440.60">
    <property type="entry name" value="23S rRNA-intervening sequence"/>
    <property type="match status" value="1"/>
</dbReference>
<sequence>MKWFFPIVDNFPKYEKFVLCTQIKNLVLEISKLIIEANKSKSKVRFLNRIDVKIEQLRMLIRFAHDRKYLSHKKYENVSKKIDEIGRMLGGWIKSCL</sequence>
<dbReference type="NCBIfam" id="NF033474">
    <property type="entry name" value="DivGenRetAVD"/>
    <property type="match status" value="1"/>
</dbReference>
<dbReference type="AlphaFoldDB" id="A0A4R6LGX5"/>
<evidence type="ECO:0000313" key="2">
    <source>
        <dbReference type="EMBL" id="TDO77673.1"/>
    </source>
</evidence>
<dbReference type="Pfam" id="PF22296">
    <property type="entry name" value="bAvd"/>
    <property type="match status" value="1"/>
</dbReference>
<protein>
    <submittedName>
        <fullName evidence="2">Four helix bundle protein</fullName>
    </submittedName>
</protein>
<reference evidence="2 3" key="1">
    <citation type="submission" date="2019-03" db="EMBL/GenBank/DDBJ databases">
        <title>Subsurface microbial communities from deep shales in Ohio and West Virginia, USA.</title>
        <authorList>
            <person name="Wrighton K."/>
        </authorList>
    </citation>
    <scope>NUCLEOTIDE SEQUENCE [LARGE SCALE GENOMIC DNA]</scope>
    <source>
        <strain evidence="2 3">MA284_T2</strain>
    </source>
</reference>
<dbReference type="InterPro" id="IPR055360">
    <property type="entry name" value="bAvd"/>
</dbReference>
<dbReference type="InterPro" id="IPR036583">
    <property type="entry name" value="23S_rRNA_IVS_sf"/>
</dbReference>
<gene>
    <name evidence="2" type="ORF">DFR79_1325</name>
</gene>
<proteinExistence type="predicted"/>
<dbReference type="CDD" id="cd16376">
    <property type="entry name" value="Avd_like"/>
    <property type="match status" value="1"/>
</dbReference>
<dbReference type="Proteomes" id="UP000295064">
    <property type="component" value="Unassembled WGS sequence"/>
</dbReference>
<evidence type="ECO:0000259" key="1">
    <source>
        <dbReference type="Pfam" id="PF22296"/>
    </source>
</evidence>
<accession>A0A4R6LGX5</accession>
<dbReference type="SUPFAM" id="SSF158446">
    <property type="entry name" value="IVS-encoded protein-like"/>
    <property type="match status" value="1"/>
</dbReference>
<comment type="caution">
    <text evidence="2">The sequence shown here is derived from an EMBL/GenBank/DDBJ whole genome shotgun (WGS) entry which is preliminary data.</text>
</comment>
<dbReference type="InterPro" id="IPR012657">
    <property type="entry name" value="23S_rRNA-intervening_sequence"/>
</dbReference>
<name>A0A4R6LGX5_9FIRM</name>
<feature type="domain" description="bAvd-like" evidence="1">
    <location>
        <begin position="1"/>
        <end position="96"/>
    </location>
</feature>
<evidence type="ECO:0000313" key="3">
    <source>
        <dbReference type="Proteomes" id="UP000295064"/>
    </source>
</evidence>
<organism evidence="2 3">
    <name type="scientific">Halanaerobium saccharolyticum</name>
    <dbReference type="NCBI Taxonomy" id="43595"/>
    <lineage>
        <taxon>Bacteria</taxon>
        <taxon>Bacillati</taxon>
        <taxon>Bacillota</taxon>
        <taxon>Clostridia</taxon>
        <taxon>Halanaerobiales</taxon>
        <taxon>Halanaerobiaceae</taxon>
        <taxon>Halanaerobium</taxon>
    </lineage>
</organism>
<dbReference type="OrthoDB" id="9814817at2"/>
<dbReference type="NCBIfam" id="TIGR02436">
    <property type="entry name" value="four helix bundle protein"/>
    <property type="match status" value="1"/>
</dbReference>
<dbReference type="EMBL" id="SNWX01000032">
    <property type="protein sequence ID" value="TDO77673.1"/>
    <property type="molecule type" value="Genomic_DNA"/>
</dbReference>